<dbReference type="InterPro" id="IPR038765">
    <property type="entry name" value="Papain-like_cys_pep_sf"/>
</dbReference>
<dbReference type="STRING" id="645990.SAMN00120144_0915"/>
<dbReference type="Pfam" id="PF00877">
    <property type="entry name" value="NLPC_P60"/>
    <property type="match status" value="1"/>
</dbReference>
<feature type="region of interest" description="Disordered" evidence="5">
    <location>
        <begin position="64"/>
        <end position="86"/>
    </location>
</feature>
<dbReference type="Proteomes" id="UP000192266">
    <property type="component" value="Unassembled WGS sequence"/>
</dbReference>
<keyword evidence="8" id="KW-1185">Reference proteome</keyword>
<sequence length="231" mass="25639">MTDSRIFELMQKHPTKVHVSRQYSRQVAMLLLITLAWLASCGGAKKVNYRDGRYHSAREMARIKAEERRRGGSKTKGKYASSRGKTKIVAKRGRRRKLPANISRELATVVQTARSYEGTPYKWGGATRLGMDCSGLLATSFSAINVDIPRSSNEQAEWGTPVRPQELQVGDLVFFGASPGSNRITHVGMVTEATAESVQFIHASSSLGVTENSLDTDYYLSRFIKAVRPKL</sequence>
<name>A0A1W1V8J1_9BACT</name>
<dbReference type="AlphaFoldDB" id="A0A1W1V8J1"/>
<evidence type="ECO:0000259" key="6">
    <source>
        <dbReference type="PROSITE" id="PS51935"/>
    </source>
</evidence>
<dbReference type="PANTHER" id="PTHR47053">
    <property type="entry name" value="MUREIN DD-ENDOPEPTIDASE MEPH-RELATED"/>
    <property type="match status" value="1"/>
</dbReference>
<reference evidence="7 8" key="1">
    <citation type="submission" date="2017-04" db="EMBL/GenBank/DDBJ databases">
        <authorList>
            <person name="Afonso C.L."/>
            <person name="Miller P.J."/>
            <person name="Scott M.A."/>
            <person name="Spackman E."/>
            <person name="Goraichik I."/>
            <person name="Dimitrov K.M."/>
            <person name="Suarez D.L."/>
            <person name="Swayne D.E."/>
        </authorList>
    </citation>
    <scope>NUCLEOTIDE SEQUENCE [LARGE SCALE GENOMIC DNA]</scope>
    <source>
        <strain evidence="7 8">DSM 11622</strain>
    </source>
</reference>
<dbReference type="InterPro" id="IPR051202">
    <property type="entry name" value="Peptidase_C40"/>
</dbReference>
<evidence type="ECO:0000256" key="4">
    <source>
        <dbReference type="ARBA" id="ARBA00022807"/>
    </source>
</evidence>
<accession>A0A1W1V8J1</accession>
<dbReference type="GO" id="GO:0008234">
    <property type="term" value="F:cysteine-type peptidase activity"/>
    <property type="evidence" value="ECO:0007669"/>
    <property type="project" value="UniProtKB-KW"/>
</dbReference>
<dbReference type="PANTHER" id="PTHR47053:SF1">
    <property type="entry name" value="MUREIN DD-ENDOPEPTIDASE MEPH-RELATED"/>
    <property type="match status" value="1"/>
</dbReference>
<feature type="domain" description="NlpC/P60" evidence="6">
    <location>
        <begin position="103"/>
        <end position="230"/>
    </location>
</feature>
<evidence type="ECO:0000313" key="8">
    <source>
        <dbReference type="Proteomes" id="UP000192266"/>
    </source>
</evidence>
<keyword evidence="3" id="KW-0378">Hydrolase</keyword>
<dbReference type="EMBL" id="FWWW01000052">
    <property type="protein sequence ID" value="SMB89351.1"/>
    <property type="molecule type" value="Genomic_DNA"/>
</dbReference>
<dbReference type="PROSITE" id="PS51935">
    <property type="entry name" value="NLPC_P60"/>
    <property type="match status" value="1"/>
</dbReference>
<evidence type="ECO:0000256" key="1">
    <source>
        <dbReference type="ARBA" id="ARBA00007074"/>
    </source>
</evidence>
<keyword evidence="4" id="KW-0788">Thiol protease</keyword>
<evidence type="ECO:0000313" key="7">
    <source>
        <dbReference type="EMBL" id="SMB89351.1"/>
    </source>
</evidence>
<keyword evidence="2" id="KW-0645">Protease</keyword>
<organism evidence="7 8">
    <name type="scientific">Hymenobacter roseosalivarius DSM 11622</name>
    <dbReference type="NCBI Taxonomy" id="645990"/>
    <lineage>
        <taxon>Bacteria</taxon>
        <taxon>Pseudomonadati</taxon>
        <taxon>Bacteroidota</taxon>
        <taxon>Cytophagia</taxon>
        <taxon>Cytophagales</taxon>
        <taxon>Hymenobacteraceae</taxon>
        <taxon>Hymenobacter</taxon>
    </lineage>
</organism>
<dbReference type="SUPFAM" id="SSF54001">
    <property type="entry name" value="Cysteine proteinases"/>
    <property type="match status" value="1"/>
</dbReference>
<gene>
    <name evidence="7" type="ORF">SAMN00120144_0915</name>
</gene>
<dbReference type="Gene3D" id="3.90.1720.10">
    <property type="entry name" value="endopeptidase domain like (from Nostoc punctiforme)"/>
    <property type="match status" value="1"/>
</dbReference>
<dbReference type="InterPro" id="IPR000064">
    <property type="entry name" value="NLP_P60_dom"/>
</dbReference>
<evidence type="ECO:0000256" key="2">
    <source>
        <dbReference type="ARBA" id="ARBA00022670"/>
    </source>
</evidence>
<evidence type="ECO:0000256" key="3">
    <source>
        <dbReference type="ARBA" id="ARBA00022801"/>
    </source>
</evidence>
<evidence type="ECO:0000256" key="5">
    <source>
        <dbReference type="SAM" id="MobiDB-lite"/>
    </source>
</evidence>
<proteinExistence type="inferred from homology"/>
<comment type="similarity">
    <text evidence="1">Belongs to the peptidase C40 family.</text>
</comment>
<dbReference type="GO" id="GO:0006508">
    <property type="term" value="P:proteolysis"/>
    <property type="evidence" value="ECO:0007669"/>
    <property type="project" value="UniProtKB-KW"/>
</dbReference>
<protein>
    <submittedName>
        <fullName evidence="7">NLP/P60 protein</fullName>
    </submittedName>
</protein>